<sequence>MVNDKGTAPDPSDDKNIQVYSLSTCSHCKATKRLLAECTVQYDFVDVDLLEGDERKAIIEDIKKINPRCSFPTIIIGNKVIVGYKEKEIKEALGM</sequence>
<gene>
    <name evidence="2" type="ORF">dsmv_3379</name>
</gene>
<dbReference type="PATRIC" id="fig|1121405.3.peg.3916"/>
<dbReference type="PANTHER" id="PTHR34386:SF1">
    <property type="entry name" value="GLUTAREDOXIN-LIKE PROTEIN NRDH"/>
    <property type="match status" value="1"/>
</dbReference>
<dbReference type="InterPro" id="IPR036249">
    <property type="entry name" value="Thioredoxin-like_sf"/>
</dbReference>
<dbReference type="InterPro" id="IPR002109">
    <property type="entry name" value="Glutaredoxin"/>
</dbReference>
<feature type="domain" description="Glutaredoxin" evidence="1">
    <location>
        <begin position="17"/>
        <end position="81"/>
    </location>
</feature>
<dbReference type="PROSITE" id="PS51354">
    <property type="entry name" value="GLUTAREDOXIN_2"/>
    <property type="match status" value="1"/>
</dbReference>
<dbReference type="GO" id="GO:0009055">
    <property type="term" value="F:electron transfer activity"/>
    <property type="evidence" value="ECO:0007669"/>
    <property type="project" value="TreeGrafter"/>
</dbReference>
<name>S7TAL3_DESML</name>
<dbReference type="GO" id="GO:0045454">
    <property type="term" value="P:cell redox homeostasis"/>
    <property type="evidence" value="ECO:0007669"/>
    <property type="project" value="TreeGrafter"/>
</dbReference>
<comment type="caution">
    <text evidence="2">The sequence shown here is derived from an EMBL/GenBank/DDBJ whole genome shotgun (WGS) entry which is preliminary data.</text>
</comment>
<dbReference type="Pfam" id="PF00462">
    <property type="entry name" value="Glutaredoxin"/>
    <property type="match status" value="1"/>
</dbReference>
<dbReference type="Proteomes" id="UP000014977">
    <property type="component" value="Unassembled WGS sequence"/>
</dbReference>
<dbReference type="OrthoDB" id="9795531at2"/>
<dbReference type="eggNOG" id="COG0695">
    <property type="taxonomic scope" value="Bacteria"/>
</dbReference>
<dbReference type="CDD" id="cd02976">
    <property type="entry name" value="NrdH"/>
    <property type="match status" value="1"/>
</dbReference>
<dbReference type="SUPFAM" id="SSF52833">
    <property type="entry name" value="Thioredoxin-like"/>
    <property type="match status" value="1"/>
</dbReference>
<proteinExistence type="predicted"/>
<protein>
    <submittedName>
        <fullName evidence="2">Glutaredoxin</fullName>
    </submittedName>
</protein>
<evidence type="ECO:0000259" key="1">
    <source>
        <dbReference type="Pfam" id="PF00462"/>
    </source>
</evidence>
<evidence type="ECO:0000313" key="2">
    <source>
        <dbReference type="EMBL" id="EPR34167.1"/>
    </source>
</evidence>
<organism evidence="2 3">
    <name type="scientific">Desulfococcus multivorans DSM 2059</name>
    <dbReference type="NCBI Taxonomy" id="1121405"/>
    <lineage>
        <taxon>Bacteria</taxon>
        <taxon>Pseudomonadati</taxon>
        <taxon>Thermodesulfobacteriota</taxon>
        <taxon>Desulfobacteria</taxon>
        <taxon>Desulfobacterales</taxon>
        <taxon>Desulfococcaceae</taxon>
        <taxon>Desulfococcus</taxon>
    </lineage>
</organism>
<dbReference type="STRING" id="897.B2D07_13730"/>
<accession>S7TAL3</accession>
<dbReference type="Gene3D" id="3.40.30.10">
    <property type="entry name" value="Glutaredoxin"/>
    <property type="match status" value="1"/>
</dbReference>
<dbReference type="AlphaFoldDB" id="S7TAL3"/>
<dbReference type="InterPro" id="IPR051548">
    <property type="entry name" value="Grx-like_ET"/>
</dbReference>
<keyword evidence="3" id="KW-1185">Reference proteome</keyword>
<dbReference type="RefSeq" id="WP_020878512.1">
    <property type="nucleotide sequence ID" value="NZ_ATHJ01000119.1"/>
</dbReference>
<reference evidence="2 3" key="1">
    <citation type="journal article" date="2013" name="Genome Announc.">
        <title>Draft genome sequences for three mercury-methylating, sulfate-reducing bacteria.</title>
        <authorList>
            <person name="Brown S.D."/>
            <person name="Hurt R.A.Jr."/>
            <person name="Gilmour C.C."/>
            <person name="Elias D.A."/>
        </authorList>
    </citation>
    <scope>NUCLEOTIDE SEQUENCE [LARGE SCALE GENOMIC DNA]</scope>
    <source>
        <strain evidence="2 3">DSM 2059</strain>
    </source>
</reference>
<dbReference type="EMBL" id="ATHJ01000119">
    <property type="protein sequence ID" value="EPR34167.1"/>
    <property type="molecule type" value="Genomic_DNA"/>
</dbReference>
<evidence type="ECO:0000313" key="3">
    <source>
        <dbReference type="Proteomes" id="UP000014977"/>
    </source>
</evidence>
<dbReference type="PANTHER" id="PTHR34386">
    <property type="entry name" value="GLUTAREDOXIN"/>
    <property type="match status" value="1"/>
</dbReference>